<evidence type="ECO:0000256" key="10">
    <source>
        <dbReference type="ARBA" id="ARBA00022840"/>
    </source>
</evidence>
<dbReference type="GO" id="GO:0070814">
    <property type="term" value="P:hydrogen sulfide biosynthetic process"/>
    <property type="evidence" value="ECO:0007669"/>
    <property type="project" value="UniProtKB-UniRule"/>
</dbReference>
<keyword evidence="14" id="KW-0597">Phosphoprotein</keyword>
<dbReference type="Proteomes" id="UP001162155">
    <property type="component" value="Unassembled WGS sequence"/>
</dbReference>
<keyword evidence="10 14" id="KW-0067">ATP-binding</keyword>
<evidence type="ECO:0000256" key="6">
    <source>
        <dbReference type="ARBA" id="ARBA00018163"/>
    </source>
</evidence>
<evidence type="ECO:0000256" key="12">
    <source>
        <dbReference type="ARBA" id="ARBA00031393"/>
    </source>
</evidence>
<evidence type="ECO:0000256" key="11">
    <source>
        <dbReference type="ARBA" id="ARBA00029724"/>
    </source>
</evidence>
<keyword evidence="8 14" id="KW-0547">Nucleotide-binding</keyword>
<dbReference type="InterPro" id="IPR059117">
    <property type="entry name" value="APS_kinase_dom"/>
</dbReference>
<evidence type="ECO:0000256" key="13">
    <source>
        <dbReference type="ARBA" id="ARBA00031464"/>
    </source>
</evidence>
<evidence type="ECO:0000256" key="5">
    <source>
        <dbReference type="ARBA" id="ARBA00012121"/>
    </source>
</evidence>
<name>A0A0P9YAA0_PSESX</name>
<evidence type="ECO:0000256" key="8">
    <source>
        <dbReference type="ARBA" id="ARBA00022741"/>
    </source>
</evidence>
<keyword evidence="9 14" id="KW-0418">Kinase</keyword>
<dbReference type="PANTHER" id="PTHR11055">
    <property type="entry name" value="BIFUNCTIONAL 3'-PHOSPHOADENOSINE 5'-PHOSPHOSULFATE SYNTHASE"/>
    <property type="match status" value="1"/>
</dbReference>
<evidence type="ECO:0000256" key="3">
    <source>
        <dbReference type="ARBA" id="ARBA00004806"/>
    </source>
</evidence>
<comment type="caution">
    <text evidence="17">The sequence shown here is derived from an EMBL/GenBank/DDBJ whole genome shotgun (WGS) entry which is preliminary data.</text>
</comment>
<dbReference type="AlphaFoldDB" id="A0A0P9YAA0"/>
<dbReference type="GO" id="GO:0000103">
    <property type="term" value="P:sulfate assimilation"/>
    <property type="evidence" value="ECO:0007669"/>
    <property type="project" value="UniProtKB-UniRule"/>
</dbReference>
<feature type="binding site" evidence="14">
    <location>
        <begin position="51"/>
        <end position="58"/>
    </location>
    <ligand>
        <name>ATP</name>
        <dbReference type="ChEBI" id="CHEBI:30616"/>
    </ligand>
</feature>
<reference evidence="17" key="1">
    <citation type="submission" date="2021-02" db="EMBL/GenBank/DDBJ databases">
        <title>Genome analysis of blister spot of apple pathogen from New York area.</title>
        <authorList>
            <person name="Kandel P."/>
            <person name="Hockett K.L."/>
            <person name="Santander R."/>
            <person name="Acimovic S."/>
        </authorList>
    </citation>
    <scope>NUCLEOTIDE SEQUENCE</scope>
    <source>
        <strain evidence="17">PSP1</strain>
    </source>
</reference>
<evidence type="ECO:0000256" key="4">
    <source>
        <dbReference type="ARBA" id="ARBA00007008"/>
    </source>
</evidence>
<feature type="domain" description="APS kinase" evidence="16">
    <location>
        <begin position="43"/>
        <end position="193"/>
    </location>
</feature>
<protein>
    <recommendedName>
        <fullName evidence="6 14">Adenylyl-sulfate kinase</fullName>
        <ecNumber evidence="5 14">2.7.1.25</ecNumber>
    </recommendedName>
    <alternativeName>
        <fullName evidence="12 14">APS kinase</fullName>
    </alternativeName>
    <alternativeName>
        <fullName evidence="13 14">ATP adenosine-5'-phosphosulfate 3'-phosphotransferase</fullName>
    </alternativeName>
    <alternativeName>
        <fullName evidence="11 14">Adenosine-5'-phosphosulfate kinase</fullName>
    </alternativeName>
</protein>
<keyword evidence="7 14" id="KW-0808">Transferase</keyword>
<accession>A0A0P9YAA0</accession>
<feature type="active site" description="Phosphoserine intermediate" evidence="14">
    <location>
        <position position="125"/>
    </location>
</feature>
<dbReference type="Pfam" id="PF01583">
    <property type="entry name" value="APS_kinase"/>
    <property type="match status" value="1"/>
</dbReference>
<evidence type="ECO:0000256" key="15">
    <source>
        <dbReference type="RuleBase" id="RU004347"/>
    </source>
</evidence>
<comment type="similarity">
    <text evidence="4 14 15">Belongs to the APS kinase family.</text>
</comment>
<dbReference type="Gene3D" id="3.40.50.300">
    <property type="entry name" value="P-loop containing nucleotide triphosphate hydrolases"/>
    <property type="match status" value="1"/>
</dbReference>
<dbReference type="RefSeq" id="WP_069710485.1">
    <property type="nucleotide sequence ID" value="NZ_JAFFRY010000088.1"/>
</dbReference>
<evidence type="ECO:0000313" key="18">
    <source>
        <dbReference type="Proteomes" id="UP001162155"/>
    </source>
</evidence>
<evidence type="ECO:0000256" key="7">
    <source>
        <dbReference type="ARBA" id="ARBA00022679"/>
    </source>
</evidence>
<dbReference type="HAMAP" id="MF_00065">
    <property type="entry name" value="Adenylyl_sulf_kinase"/>
    <property type="match status" value="1"/>
</dbReference>
<dbReference type="GO" id="GO:0005524">
    <property type="term" value="F:ATP binding"/>
    <property type="evidence" value="ECO:0007669"/>
    <property type="project" value="UniProtKB-UniRule"/>
</dbReference>
<dbReference type="InterPro" id="IPR027417">
    <property type="entry name" value="P-loop_NTPase"/>
</dbReference>
<dbReference type="NCBIfam" id="NF003013">
    <property type="entry name" value="PRK03846.1"/>
    <property type="match status" value="1"/>
</dbReference>
<evidence type="ECO:0000256" key="14">
    <source>
        <dbReference type="HAMAP-Rule" id="MF_00065"/>
    </source>
</evidence>
<dbReference type="GO" id="GO:0004020">
    <property type="term" value="F:adenylylsulfate kinase activity"/>
    <property type="evidence" value="ECO:0007669"/>
    <property type="project" value="UniProtKB-UniRule"/>
</dbReference>
<dbReference type="EMBL" id="JAFFRZ010000001">
    <property type="protein sequence ID" value="MDH4620983.1"/>
    <property type="molecule type" value="Genomic_DNA"/>
</dbReference>
<organism evidence="17 18">
    <name type="scientific">Pseudomonas syringae pv. papulans</name>
    <dbReference type="NCBI Taxonomy" id="83963"/>
    <lineage>
        <taxon>Bacteria</taxon>
        <taxon>Pseudomonadati</taxon>
        <taxon>Pseudomonadota</taxon>
        <taxon>Gammaproteobacteria</taxon>
        <taxon>Pseudomonadales</taxon>
        <taxon>Pseudomonadaceae</taxon>
        <taxon>Pseudomonas</taxon>
        <taxon>Pseudomonas syringae</taxon>
    </lineage>
</organism>
<evidence type="ECO:0000259" key="16">
    <source>
        <dbReference type="Pfam" id="PF01583"/>
    </source>
</evidence>
<evidence type="ECO:0000256" key="1">
    <source>
        <dbReference type="ARBA" id="ARBA00001823"/>
    </source>
</evidence>
<dbReference type="CDD" id="cd02027">
    <property type="entry name" value="APSK"/>
    <property type="match status" value="1"/>
</dbReference>
<comment type="function">
    <text evidence="2 14 15">Catalyzes the synthesis of activated sulfate.</text>
</comment>
<dbReference type="InterPro" id="IPR002891">
    <property type="entry name" value="APS"/>
</dbReference>
<evidence type="ECO:0000313" key="17">
    <source>
        <dbReference type="EMBL" id="MDH4620983.1"/>
    </source>
</evidence>
<dbReference type="EC" id="2.7.1.25" evidence="5 14"/>
<comment type="catalytic activity">
    <reaction evidence="1 14 15">
        <text>adenosine 5'-phosphosulfate + ATP = 3'-phosphoadenylyl sulfate + ADP + H(+)</text>
        <dbReference type="Rhea" id="RHEA:24152"/>
        <dbReference type="ChEBI" id="CHEBI:15378"/>
        <dbReference type="ChEBI" id="CHEBI:30616"/>
        <dbReference type="ChEBI" id="CHEBI:58243"/>
        <dbReference type="ChEBI" id="CHEBI:58339"/>
        <dbReference type="ChEBI" id="CHEBI:456216"/>
        <dbReference type="EC" id="2.7.1.25"/>
    </reaction>
</comment>
<proteinExistence type="inferred from homology"/>
<sequence length="216" mass="24390">MTKTYTDATNARRFHDEESKRWDIYPPRLDVSKGDRASLKKQKPCVLWFTGLSGAGKTTLSNLVELKLFKLGYHTYVLDGDNVRNGLNRDLGFTEPERAENMRRVGEVAKLMCDAGLIVLCAFVSPLASERKKLRDLFQPNEFFEIFVDCPLATVEARDTKGLYKKARIGDLANFTGVNAPYEAPTTPDLHLKTEVYSPDYVSEQLMQFLKGTGLI</sequence>
<comment type="pathway">
    <text evidence="3 14 15">Sulfur metabolism; hydrogen sulfide biosynthesis; sulfite from sulfate: step 2/3.</text>
</comment>
<evidence type="ECO:0000256" key="2">
    <source>
        <dbReference type="ARBA" id="ARBA00002632"/>
    </source>
</evidence>
<evidence type="ECO:0000256" key="9">
    <source>
        <dbReference type="ARBA" id="ARBA00022777"/>
    </source>
</evidence>
<dbReference type="NCBIfam" id="TIGR00455">
    <property type="entry name" value="apsK"/>
    <property type="match status" value="1"/>
</dbReference>
<dbReference type="SUPFAM" id="SSF52540">
    <property type="entry name" value="P-loop containing nucleoside triphosphate hydrolases"/>
    <property type="match status" value="1"/>
</dbReference>
<dbReference type="PANTHER" id="PTHR11055:SF63">
    <property type="entry name" value="ADENYLYL-SULFATE KINASE 1, CHLOROPLASTIC"/>
    <property type="match status" value="1"/>
</dbReference>
<gene>
    <name evidence="14 17" type="primary">cysC</name>
    <name evidence="17" type="ORF">JW322_04135</name>
</gene>